<dbReference type="InParanoid" id="A0A1V8T7L7"/>
<dbReference type="Pfam" id="PF20263">
    <property type="entry name" value="LYRM2-like"/>
    <property type="match status" value="1"/>
</dbReference>
<evidence type="ECO:0000259" key="2">
    <source>
        <dbReference type="Pfam" id="PF20263"/>
    </source>
</evidence>
<evidence type="ECO:0000313" key="3">
    <source>
        <dbReference type="EMBL" id="OQO07251.1"/>
    </source>
</evidence>
<dbReference type="EMBL" id="NAJO01000015">
    <property type="protein sequence ID" value="OQO07251.1"/>
    <property type="molecule type" value="Genomic_DNA"/>
</dbReference>
<evidence type="ECO:0000256" key="1">
    <source>
        <dbReference type="SAM" id="MobiDB-lite"/>
    </source>
</evidence>
<keyword evidence="4" id="KW-1185">Reference proteome</keyword>
<reference evidence="4" key="1">
    <citation type="submission" date="2017-03" db="EMBL/GenBank/DDBJ databases">
        <title>Genomes of endolithic fungi from Antarctica.</title>
        <authorList>
            <person name="Coleine C."/>
            <person name="Masonjones S."/>
            <person name="Stajich J.E."/>
        </authorList>
    </citation>
    <scope>NUCLEOTIDE SEQUENCE [LARGE SCALE GENOMIC DNA]</scope>
    <source>
        <strain evidence="4">CCFEE 5527</strain>
    </source>
</reference>
<organism evidence="3 4">
    <name type="scientific">Cryoendolithus antarcticus</name>
    <dbReference type="NCBI Taxonomy" id="1507870"/>
    <lineage>
        <taxon>Eukaryota</taxon>
        <taxon>Fungi</taxon>
        <taxon>Dikarya</taxon>
        <taxon>Ascomycota</taxon>
        <taxon>Pezizomycotina</taxon>
        <taxon>Dothideomycetes</taxon>
        <taxon>Dothideomycetidae</taxon>
        <taxon>Cladosporiales</taxon>
        <taxon>Cladosporiaceae</taxon>
        <taxon>Cryoendolithus</taxon>
    </lineage>
</organism>
<gene>
    <name evidence="3" type="ORF">B0A48_07821</name>
</gene>
<evidence type="ECO:0000313" key="4">
    <source>
        <dbReference type="Proteomes" id="UP000192596"/>
    </source>
</evidence>
<sequence length="406" mass="46601">MFSIFGCLKKPVKSPPRSLHLEPETGEAFHTTHTRHIFRSITRELSYFPDRFAAGWIRQHVLYRFRAYKQKIRDHRQDAAYEERLKFARRKARQVATQLQKANEGDRKMMIKALNMAYGRVGARRRDLLKPLLPVPQAAEDLVVPSARDPAPSPRPEQDPVDSTENSADPVEDFTEPLHDQRRVVHDVIEPKAKLSRPSVKEQTRAFIDSLPPPLHALILSQISSSPPEQTRRNPKRLSIPIAELNAWHRPMPQSRVKNQIQAWYAKTLDSLLPPLADAEWHRLHALAAGKVKFEGMKPRRRKLGAELTSLEMVVLQGRVPEGFMEKRWRREITPRYMRSVWKEVFEQCPRLDFESATGRWSAVWGHHALAVRPVVSTEAPNSGVEKTREVILAEVPTSVALKDGD</sequence>
<dbReference type="OrthoDB" id="5521299at2759"/>
<accession>A0A1V8T7L7</accession>
<comment type="caution">
    <text evidence="3">The sequence shown here is derived from an EMBL/GenBank/DDBJ whole genome shotgun (WGS) entry which is preliminary data.</text>
</comment>
<feature type="region of interest" description="Disordered" evidence="1">
    <location>
        <begin position="140"/>
        <end position="183"/>
    </location>
</feature>
<proteinExistence type="predicted"/>
<dbReference type="CDD" id="cd20273">
    <property type="entry name" value="Complex1_LYR_unchar"/>
    <property type="match status" value="1"/>
</dbReference>
<dbReference type="Proteomes" id="UP000192596">
    <property type="component" value="Unassembled WGS sequence"/>
</dbReference>
<name>A0A1V8T7L7_9PEZI</name>
<dbReference type="InterPro" id="IPR046896">
    <property type="entry name" value="Cup1-like_N"/>
</dbReference>
<feature type="domain" description="LYR motif-containing protein Cup1-like N-terminal" evidence="2">
    <location>
        <begin position="38"/>
        <end position="129"/>
    </location>
</feature>
<protein>
    <recommendedName>
        <fullName evidence="2">LYR motif-containing protein Cup1-like N-terminal domain-containing protein</fullName>
    </recommendedName>
</protein>
<dbReference type="AlphaFoldDB" id="A0A1V8T7L7"/>